<evidence type="ECO:0000313" key="3">
    <source>
        <dbReference type="Proteomes" id="UP000054549"/>
    </source>
</evidence>
<dbReference type="Proteomes" id="UP000054549">
    <property type="component" value="Unassembled WGS sequence"/>
</dbReference>
<feature type="compositionally biased region" description="Polar residues" evidence="1">
    <location>
        <begin position="279"/>
        <end position="292"/>
    </location>
</feature>
<feature type="region of interest" description="Disordered" evidence="1">
    <location>
        <begin position="136"/>
        <end position="190"/>
    </location>
</feature>
<feature type="region of interest" description="Disordered" evidence="1">
    <location>
        <begin position="70"/>
        <end position="96"/>
    </location>
</feature>
<feature type="non-terminal residue" evidence="2">
    <location>
        <position position="301"/>
    </location>
</feature>
<dbReference type="OrthoDB" id="2984747at2759"/>
<dbReference type="AlphaFoldDB" id="A0A0C2XKB6"/>
<dbReference type="EMBL" id="KN818225">
    <property type="protein sequence ID" value="KIL69946.1"/>
    <property type="molecule type" value="Genomic_DNA"/>
</dbReference>
<feature type="compositionally biased region" description="Polar residues" evidence="1">
    <location>
        <begin position="136"/>
        <end position="157"/>
    </location>
</feature>
<accession>A0A0C2XKB6</accession>
<sequence>MFEDVCLVCGRHLADDGRAYCSGNCENADISSPSLSSASSALSSPHIGHTVGGEVPPLLPSALGVALKKHRNSDRHSVSSSSASSASWSISTKDEGEEPVLGINTDYYQTDGIEHICEVNAVNMPPTWSAGLSYTRLPSGTNNRSTVSNIQKQTGSISPAHVCGTPRSVPNYSHPSAEEEEAQPQLDFGFSSWDSANGYEISRYPFPDNGPTTIKSKHPRNRASLPAYFSLLQLSNSGQKPRSSPISSSSNRTIVRRATPSPPTPKLALSTGPVRPHTPASQSTHGDNTQETPRGRRRVPG</sequence>
<evidence type="ECO:0000256" key="1">
    <source>
        <dbReference type="SAM" id="MobiDB-lite"/>
    </source>
</evidence>
<dbReference type="InParanoid" id="A0A0C2XKB6"/>
<keyword evidence="3" id="KW-1185">Reference proteome</keyword>
<proteinExistence type="predicted"/>
<organism evidence="2 3">
    <name type="scientific">Amanita muscaria (strain Koide BX008)</name>
    <dbReference type="NCBI Taxonomy" id="946122"/>
    <lineage>
        <taxon>Eukaryota</taxon>
        <taxon>Fungi</taxon>
        <taxon>Dikarya</taxon>
        <taxon>Basidiomycota</taxon>
        <taxon>Agaricomycotina</taxon>
        <taxon>Agaricomycetes</taxon>
        <taxon>Agaricomycetidae</taxon>
        <taxon>Agaricales</taxon>
        <taxon>Pluteineae</taxon>
        <taxon>Amanitaceae</taxon>
        <taxon>Amanita</taxon>
    </lineage>
</organism>
<evidence type="ECO:0000313" key="2">
    <source>
        <dbReference type="EMBL" id="KIL69946.1"/>
    </source>
</evidence>
<gene>
    <name evidence="2" type="ORF">M378DRAFT_40283</name>
</gene>
<protein>
    <submittedName>
        <fullName evidence="2">Uncharacterized protein</fullName>
    </submittedName>
</protein>
<feature type="region of interest" description="Disordered" evidence="1">
    <location>
        <begin position="235"/>
        <end position="301"/>
    </location>
</feature>
<name>A0A0C2XKB6_AMAMK</name>
<feature type="compositionally biased region" description="Low complexity" evidence="1">
    <location>
        <begin position="78"/>
        <end position="91"/>
    </location>
</feature>
<dbReference type="HOGENOM" id="CLU_048459_0_0_1"/>
<reference evidence="2 3" key="1">
    <citation type="submission" date="2014-04" db="EMBL/GenBank/DDBJ databases">
        <title>Evolutionary Origins and Diversification of the Mycorrhizal Mutualists.</title>
        <authorList>
            <consortium name="DOE Joint Genome Institute"/>
            <consortium name="Mycorrhizal Genomics Consortium"/>
            <person name="Kohler A."/>
            <person name="Kuo A."/>
            <person name="Nagy L.G."/>
            <person name="Floudas D."/>
            <person name="Copeland A."/>
            <person name="Barry K.W."/>
            <person name="Cichocki N."/>
            <person name="Veneault-Fourrey C."/>
            <person name="LaButti K."/>
            <person name="Lindquist E.A."/>
            <person name="Lipzen A."/>
            <person name="Lundell T."/>
            <person name="Morin E."/>
            <person name="Murat C."/>
            <person name="Riley R."/>
            <person name="Ohm R."/>
            <person name="Sun H."/>
            <person name="Tunlid A."/>
            <person name="Henrissat B."/>
            <person name="Grigoriev I.V."/>
            <person name="Hibbett D.S."/>
            <person name="Martin F."/>
        </authorList>
    </citation>
    <scope>NUCLEOTIDE SEQUENCE [LARGE SCALE GENOMIC DNA]</scope>
    <source>
        <strain evidence="2 3">Koide BX008</strain>
    </source>
</reference>